<dbReference type="PANTHER" id="PTHR35527">
    <property type="entry name" value="CHOLOYLGLYCINE HYDROLASE"/>
    <property type="match status" value="1"/>
</dbReference>
<reference evidence="11 12" key="1">
    <citation type="submission" date="2016-09" db="EMBL/GenBank/DDBJ databases">
        <title>Vagococcus teuberi sp. nov., isolated from the Malian artisanal sour milk fene.</title>
        <authorList>
            <person name="Wullschleger S."/>
            <person name="Seifert C."/>
            <person name="Baumgartner S."/>
            <person name="Lacroix C."/>
            <person name="Bonfoh B."/>
            <person name="Stevens M.J."/>
            <person name="Meile L."/>
        </authorList>
    </citation>
    <scope>NUCLEOTIDE SEQUENCE [LARGE SCALE GENOMIC DNA]</scope>
    <source>
        <strain evidence="11 12">DSM 21459</strain>
    </source>
</reference>
<dbReference type="InterPro" id="IPR029132">
    <property type="entry name" value="CBAH/NAAA_C"/>
</dbReference>
<dbReference type="NCBIfam" id="NF038245">
    <property type="entry name" value="bile_salt_hydro"/>
    <property type="match status" value="1"/>
</dbReference>
<comment type="catalytic activity">
    <reaction evidence="8">
        <text>cholate + taurine = taurocholate + H2O</text>
        <dbReference type="Rhea" id="RHEA:47108"/>
        <dbReference type="ChEBI" id="CHEBI:15377"/>
        <dbReference type="ChEBI" id="CHEBI:29747"/>
        <dbReference type="ChEBI" id="CHEBI:36257"/>
        <dbReference type="ChEBI" id="CHEBI:507393"/>
    </reaction>
    <physiologicalReaction direction="right-to-left" evidence="8">
        <dbReference type="Rhea" id="RHEA:47110"/>
    </physiologicalReaction>
</comment>
<dbReference type="InterPro" id="IPR052193">
    <property type="entry name" value="Peptidase_C59"/>
</dbReference>
<dbReference type="Gene3D" id="3.60.60.10">
    <property type="entry name" value="Penicillin V Acylase, Chain A"/>
    <property type="match status" value="1"/>
</dbReference>
<dbReference type="RefSeq" id="WP_071456975.1">
    <property type="nucleotide sequence ID" value="NZ_CP017267.1"/>
</dbReference>
<evidence type="ECO:0000256" key="7">
    <source>
        <dbReference type="ARBA" id="ARBA00044806"/>
    </source>
</evidence>
<dbReference type="SUPFAM" id="SSF56235">
    <property type="entry name" value="N-terminal nucleophile aminohydrolases (Ntn hydrolases)"/>
    <property type="match status" value="1"/>
</dbReference>
<evidence type="ECO:0000256" key="6">
    <source>
        <dbReference type="ARBA" id="ARBA00044804"/>
    </source>
</evidence>
<evidence type="ECO:0000256" key="9">
    <source>
        <dbReference type="ARBA" id="ARBA00048897"/>
    </source>
</evidence>
<comment type="pathway">
    <text evidence="1">Lipid metabolism; bile acid biosynthesis.</text>
</comment>
<accession>A0A1J0A614</accession>
<dbReference type="CDD" id="cd00542">
    <property type="entry name" value="Ntn_PVA"/>
    <property type="match status" value="1"/>
</dbReference>
<dbReference type="Proteomes" id="UP000191200">
    <property type="component" value="Chromosome"/>
</dbReference>
<keyword evidence="4" id="KW-0443">Lipid metabolism</keyword>
<evidence type="ECO:0000256" key="8">
    <source>
        <dbReference type="ARBA" id="ARBA00047285"/>
    </source>
</evidence>
<dbReference type="InterPro" id="IPR047711">
    <property type="entry name" value="CBAH"/>
</dbReference>
<evidence type="ECO:0000313" key="11">
    <source>
        <dbReference type="EMBL" id="APB31381.1"/>
    </source>
</evidence>
<dbReference type="GO" id="GO:0006629">
    <property type="term" value="P:lipid metabolic process"/>
    <property type="evidence" value="ECO:0007669"/>
    <property type="project" value="UniProtKB-KW"/>
</dbReference>
<evidence type="ECO:0000256" key="4">
    <source>
        <dbReference type="ARBA" id="ARBA00023098"/>
    </source>
</evidence>
<name>A0A1J0A614_9ENTE</name>
<dbReference type="PANTHER" id="PTHR35527:SF2">
    <property type="entry name" value="HYDROLASE"/>
    <property type="match status" value="1"/>
</dbReference>
<dbReference type="AlphaFoldDB" id="A0A1J0A614"/>
<dbReference type="STRING" id="519472.BHY08_05780"/>
<organism evidence="11 12">
    <name type="scientific">Vagococcus teuberi</name>
    <dbReference type="NCBI Taxonomy" id="519472"/>
    <lineage>
        <taxon>Bacteria</taxon>
        <taxon>Bacillati</taxon>
        <taxon>Bacillota</taxon>
        <taxon>Bacilli</taxon>
        <taxon>Lactobacillales</taxon>
        <taxon>Enterococcaceae</taxon>
        <taxon>Vagococcus</taxon>
    </lineage>
</organism>
<evidence type="ECO:0000259" key="10">
    <source>
        <dbReference type="Pfam" id="PF02275"/>
    </source>
</evidence>
<evidence type="ECO:0000256" key="5">
    <source>
        <dbReference type="ARBA" id="ARBA00044769"/>
    </source>
</evidence>
<dbReference type="KEGG" id="vte:BHY08_05780"/>
<dbReference type="InterPro" id="IPR029055">
    <property type="entry name" value="Ntn_hydrolases_N"/>
</dbReference>
<keyword evidence="12" id="KW-1185">Reference proteome</keyword>
<keyword evidence="3 11" id="KW-0378">Hydrolase</keyword>
<dbReference type="GO" id="GO:0045302">
    <property type="term" value="F:choloylglycine hydrolase activity"/>
    <property type="evidence" value="ECO:0007669"/>
    <property type="project" value="UniProtKB-EC"/>
</dbReference>
<protein>
    <recommendedName>
        <fullName evidence="5">choloylglycine hydrolase</fullName>
        <ecNumber evidence="5">3.5.1.24</ecNumber>
    </recommendedName>
    <alternativeName>
        <fullName evidence="6">Bile salt hydrolase</fullName>
    </alternativeName>
    <alternativeName>
        <fullName evidence="7">Choloylglycine hydrolase</fullName>
    </alternativeName>
</protein>
<sequence>MCTSVSFNGNHHYFGRNLDLDYTFNQEVVITPRNVVFELRNGQTLSSHFAMIGMAVISDNYPLYFDATNEKGLSIAGLNYPKNAFYQPDEKTENSIASFELIPYVLSQCTTIDEVKSLLDDLIITDVAFSPEFPSSPLHWIIADKHAAITVESDRDGLHVYDNPVGVLTNNPPFPTQLFNLNNYRHLSAKTSANFFAPQLDLDAYSNGMGAIGLPGDLSSMSRFVRATFTKEHSLKFQTVEEDINQFFHILSSVWQTKGLCDVGEEHYEYTIYSSCCDTDTGIYYYKTYNNSQISAVSLHHENLDASDLIHYPLVTKTSIHSIN</sequence>
<evidence type="ECO:0000313" key="12">
    <source>
        <dbReference type="Proteomes" id="UP000191200"/>
    </source>
</evidence>
<evidence type="ECO:0000256" key="3">
    <source>
        <dbReference type="ARBA" id="ARBA00022801"/>
    </source>
</evidence>
<evidence type="ECO:0000256" key="2">
    <source>
        <dbReference type="ARBA" id="ARBA00006625"/>
    </source>
</evidence>
<comment type="similarity">
    <text evidence="2">Belongs to the peptidase C59 family.</text>
</comment>
<evidence type="ECO:0000256" key="1">
    <source>
        <dbReference type="ARBA" id="ARBA00004860"/>
    </source>
</evidence>
<proteinExistence type="inferred from homology"/>
<gene>
    <name evidence="11" type="ORF">BHY08_05780</name>
</gene>
<dbReference type="Pfam" id="PF02275">
    <property type="entry name" value="CBAH"/>
    <property type="match status" value="1"/>
</dbReference>
<comment type="catalytic activity">
    <reaction evidence="9">
        <text>taurodeoxycholate + H2O = deoxycholate + taurine</text>
        <dbReference type="Rhea" id="RHEA:47556"/>
        <dbReference type="ChEBI" id="CHEBI:15377"/>
        <dbReference type="ChEBI" id="CHEBI:23614"/>
        <dbReference type="ChEBI" id="CHEBI:36261"/>
        <dbReference type="ChEBI" id="CHEBI:507393"/>
    </reaction>
    <physiologicalReaction direction="left-to-right" evidence="9">
        <dbReference type="Rhea" id="RHEA:47557"/>
    </physiologicalReaction>
</comment>
<dbReference type="OrthoDB" id="9794717at2"/>
<dbReference type="EC" id="3.5.1.24" evidence="5"/>
<feature type="domain" description="Choloylglycine hydrolase/NAAA C-terminal" evidence="10">
    <location>
        <begin position="2"/>
        <end position="312"/>
    </location>
</feature>
<dbReference type="EMBL" id="CP017267">
    <property type="protein sequence ID" value="APB31381.1"/>
    <property type="molecule type" value="Genomic_DNA"/>
</dbReference>